<dbReference type="AlphaFoldDB" id="A0AAV4DWX2"/>
<comment type="caution">
    <text evidence="1">The sequence shown here is derived from an EMBL/GenBank/DDBJ whole genome shotgun (WGS) entry which is preliminary data.</text>
</comment>
<reference evidence="1 2" key="1">
    <citation type="journal article" date="2021" name="Elife">
        <title>Chloroplast acquisition without the gene transfer in kleptoplastic sea slugs, Plakobranchus ocellatus.</title>
        <authorList>
            <person name="Maeda T."/>
            <person name="Takahashi S."/>
            <person name="Yoshida T."/>
            <person name="Shimamura S."/>
            <person name="Takaki Y."/>
            <person name="Nagai Y."/>
            <person name="Toyoda A."/>
            <person name="Suzuki Y."/>
            <person name="Arimoto A."/>
            <person name="Ishii H."/>
            <person name="Satoh N."/>
            <person name="Nishiyama T."/>
            <person name="Hasebe M."/>
            <person name="Maruyama T."/>
            <person name="Minagawa J."/>
            <person name="Obokata J."/>
            <person name="Shigenobu S."/>
        </authorList>
    </citation>
    <scope>NUCLEOTIDE SEQUENCE [LARGE SCALE GENOMIC DNA]</scope>
</reference>
<sequence>MASKAKIGTVKSYCATFHLKVDHFHTTFKARARETKAAFGKTTVIGDWIGCGPASTGLGLTESQTCYTSQQPIALKPCPQALPSGSGQCPRQFNAMLVSIPGYCLGLAQD</sequence>
<accession>A0AAV4DWX2</accession>
<dbReference type="Proteomes" id="UP000735302">
    <property type="component" value="Unassembled WGS sequence"/>
</dbReference>
<gene>
    <name evidence="1" type="ORF">PoB_007538800</name>
</gene>
<evidence type="ECO:0000313" key="1">
    <source>
        <dbReference type="EMBL" id="GFO48883.1"/>
    </source>
</evidence>
<proteinExistence type="predicted"/>
<protein>
    <submittedName>
        <fullName evidence="1">Uncharacterized protein</fullName>
    </submittedName>
</protein>
<dbReference type="EMBL" id="BLXT01008455">
    <property type="protein sequence ID" value="GFO48883.1"/>
    <property type="molecule type" value="Genomic_DNA"/>
</dbReference>
<organism evidence="1 2">
    <name type="scientific">Plakobranchus ocellatus</name>
    <dbReference type="NCBI Taxonomy" id="259542"/>
    <lineage>
        <taxon>Eukaryota</taxon>
        <taxon>Metazoa</taxon>
        <taxon>Spiralia</taxon>
        <taxon>Lophotrochozoa</taxon>
        <taxon>Mollusca</taxon>
        <taxon>Gastropoda</taxon>
        <taxon>Heterobranchia</taxon>
        <taxon>Euthyneura</taxon>
        <taxon>Panpulmonata</taxon>
        <taxon>Sacoglossa</taxon>
        <taxon>Placobranchoidea</taxon>
        <taxon>Plakobranchidae</taxon>
        <taxon>Plakobranchus</taxon>
    </lineage>
</organism>
<keyword evidence="2" id="KW-1185">Reference proteome</keyword>
<name>A0AAV4DWX2_9GAST</name>
<evidence type="ECO:0000313" key="2">
    <source>
        <dbReference type="Proteomes" id="UP000735302"/>
    </source>
</evidence>